<dbReference type="GO" id="GO:0008720">
    <property type="term" value="F:D-lactate dehydrogenase (NAD+) activity"/>
    <property type="evidence" value="ECO:0007669"/>
    <property type="project" value="TreeGrafter"/>
</dbReference>
<dbReference type="InterPro" id="IPR004113">
    <property type="entry name" value="FAD-bd_oxidored_4_C"/>
</dbReference>
<evidence type="ECO:0000313" key="9">
    <source>
        <dbReference type="EMBL" id="ANP46020.1"/>
    </source>
</evidence>
<keyword evidence="6" id="KW-0560">Oxidoreductase</keyword>
<feature type="domain" description="FAD-binding PCMH-type" evidence="8">
    <location>
        <begin position="36"/>
        <end position="214"/>
    </location>
</feature>
<dbReference type="InParanoid" id="A0A1B1AHK8"/>
<dbReference type="InterPro" id="IPR016164">
    <property type="entry name" value="FAD-linked_Oxase-like_C"/>
</dbReference>
<dbReference type="GO" id="GO:0071949">
    <property type="term" value="F:FAD binding"/>
    <property type="evidence" value="ECO:0007669"/>
    <property type="project" value="InterPro"/>
</dbReference>
<evidence type="ECO:0000256" key="2">
    <source>
        <dbReference type="ARBA" id="ARBA00008000"/>
    </source>
</evidence>
<dbReference type="EC" id="1.1.2.4" evidence="7"/>
<name>A0A1B1AHK8_9PROT</name>
<dbReference type="Proteomes" id="UP000092498">
    <property type="component" value="Chromosome"/>
</dbReference>
<evidence type="ECO:0000259" key="8">
    <source>
        <dbReference type="PROSITE" id="PS51387"/>
    </source>
</evidence>
<dbReference type="Gene3D" id="3.30.465.10">
    <property type="match status" value="1"/>
</dbReference>
<evidence type="ECO:0000256" key="6">
    <source>
        <dbReference type="ARBA" id="ARBA00023002"/>
    </source>
</evidence>
<comment type="similarity">
    <text evidence="2">Belongs to the FAD-binding oxidoreductase/transferase type 4 family.</text>
</comment>
<dbReference type="SUPFAM" id="SSF55103">
    <property type="entry name" value="FAD-linked oxidases, C-terminal domain"/>
    <property type="match status" value="1"/>
</dbReference>
<dbReference type="RefSeq" id="WP_066770285.1">
    <property type="nucleotide sequence ID" value="NZ_CP013244.1"/>
</dbReference>
<evidence type="ECO:0000256" key="1">
    <source>
        <dbReference type="ARBA" id="ARBA00001974"/>
    </source>
</evidence>
<dbReference type="AlphaFoldDB" id="A0A1B1AHK8"/>
<proteinExistence type="inferred from homology"/>
<gene>
    <name evidence="9" type="ORF">ATE48_08855</name>
</gene>
<dbReference type="Gene3D" id="3.30.70.2740">
    <property type="match status" value="1"/>
</dbReference>
<dbReference type="InterPro" id="IPR036318">
    <property type="entry name" value="FAD-bd_PCMH-like_sf"/>
</dbReference>
<dbReference type="InterPro" id="IPR006094">
    <property type="entry name" value="Oxid_FAD_bind_N"/>
</dbReference>
<dbReference type="InterPro" id="IPR016169">
    <property type="entry name" value="FAD-bd_PCMH_sub2"/>
</dbReference>
<evidence type="ECO:0000256" key="4">
    <source>
        <dbReference type="ARBA" id="ARBA00022827"/>
    </source>
</evidence>
<dbReference type="InterPro" id="IPR016166">
    <property type="entry name" value="FAD-bd_PCMH"/>
</dbReference>
<dbReference type="PROSITE" id="PS51387">
    <property type="entry name" value="FAD_PCMH"/>
    <property type="match status" value="1"/>
</dbReference>
<protein>
    <recommendedName>
        <fullName evidence="7">D-lactate dehydrogenase (cytochrome)</fullName>
        <ecNumber evidence="7">1.1.2.4</ecNumber>
    </recommendedName>
</protein>
<dbReference type="Gene3D" id="1.10.45.10">
    <property type="entry name" value="Vanillyl-alcohol Oxidase, Chain A, domain 4"/>
    <property type="match status" value="1"/>
</dbReference>
<reference evidence="9 10" key="1">
    <citation type="submission" date="2015-11" db="EMBL/GenBank/DDBJ databases">
        <title>Whole-Genome Sequence of Candidatus Oderbacter manganicum from the National Park Lower Oder Valley, Germany.</title>
        <authorList>
            <person name="Braun B."/>
            <person name="Liere K."/>
            <person name="Szewzyk U."/>
        </authorList>
    </citation>
    <scope>NUCLEOTIDE SEQUENCE [LARGE SCALE GENOMIC DNA]</scope>
    <source>
        <strain evidence="9 10">OTSz_A_272</strain>
    </source>
</reference>
<dbReference type="GO" id="GO:0004458">
    <property type="term" value="F:D-lactate dehydrogenase (cytochrome) activity"/>
    <property type="evidence" value="ECO:0007669"/>
    <property type="project" value="UniProtKB-EC"/>
</dbReference>
<comment type="cofactor">
    <cofactor evidence="1">
        <name>FAD</name>
        <dbReference type="ChEBI" id="CHEBI:57692"/>
    </cofactor>
</comment>
<keyword evidence="4" id="KW-0274">FAD</keyword>
<evidence type="ECO:0000313" key="10">
    <source>
        <dbReference type="Proteomes" id="UP000092498"/>
    </source>
</evidence>
<dbReference type="Pfam" id="PF02913">
    <property type="entry name" value="FAD-oxidase_C"/>
    <property type="match status" value="1"/>
</dbReference>
<dbReference type="FunFam" id="1.10.45.10:FF:000001">
    <property type="entry name" value="D-lactate dehydrogenase mitochondrial"/>
    <property type="match status" value="1"/>
</dbReference>
<dbReference type="FunFam" id="3.30.70.2740:FF:000001">
    <property type="entry name" value="D-lactate dehydrogenase mitochondrial"/>
    <property type="match status" value="1"/>
</dbReference>
<evidence type="ECO:0000256" key="7">
    <source>
        <dbReference type="ARBA" id="ARBA00038897"/>
    </source>
</evidence>
<dbReference type="EMBL" id="CP013244">
    <property type="protein sequence ID" value="ANP46020.1"/>
    <property type="molecule type" value="Genomic_DNA"/>
</dbReference>
<keyword evidence="10" id="KW-1185">Reference proteome</keyword>
<dbReference type="FunFam" id="3.30.465.10:FF:000016">
    <property type="entry name" value="probable D-lactate dehydrogenase, mitochondrial"/>
    <property type="match status" value="1"/>
</dbReference>
<evidence type="ECO:0000256" key="3">
    <source>
        <dbReference type="ARBA" id="ARBA00022630"/>
    </source>
</evidence>
<dbReference type="SUPFAM" id="SSF56176">
    <property type="entry name" value="FAD-binding/transporter-associated domain-like"/>
    <property type="match status" value="1"/>
</dbReference>
<dbReference type="Pfam" id="PF01565">
    <property type="entry name" value="FAD_binding_4"/>
    <property type="match status" value="1"/>
</dbReference>
<accession>A0A1B1AHK8</accession>
<dbReference type="InterPro" id="IPR016171">
    <property type="entry name" value="Vanillyl_alc_oxidase_C-sub2"/>
</dbReference>
<dbReference type="OrthoDB" id="9809290at2"/>
<evidence type="ECO:0000256" key="5">
    <source>
        <dbReference type="ARBA" id="ARBA00022946"/>
    </source>
</evidence>
<sequence length="469" mass="49575">MDLPDALTAQLQTLLGARFSRAAAIRDQHAGGGMHLPALPPQAVATVENVEEIVAVVHACADHSVPIIPYGAGTSLECHVGAPRGGVSIDLSGMKRVLRVSMDDQDCTVEAGLTRVALNDELRHTGLFFPVDPGADATIGGMAATRASGTTTLRYGGMRENVMALTVVTADGRVVKTARRARKSAAGYDLTHLFVGSEGTLGVIADVTLKLHPTPEATSAAVCAFESSHGATQTVIESVQCGLPLARAEYLDAAAIAAVNRAFSTDYMESDTLFLEFHGSPQEVTTHAERVSAIAAENGGGEFRWAIESEARNQLWKARHQAGFAALSLRPGARPWSTDVCVPISQLAACIDKTKRDIALLPFPAVVLGHIGDGNFHVILLLDPANLGEMDAAKRFNDTLISRAIEMDGTSTGEHGIGLGKRDSLRHELGGAVDLMADIKHALDPRAIMNPEKIFASKASLSAHGRPNR</sequence>
<dbReference type="FunCoup" id="A0A1B1AHK8">
    <property type="interactions" value="457"/>
</dbReference>
<keyword evidence="5" id="KW-0809">Transit peptide</keyword>
<dbReference type="KEGG" id="cbot:ATE48_08855"/>
<dbReference type="PANTHER" id="PTHR11748:SF111">
    <property type="entry name" value="D-LACTATE DEHYDROGENASE, MITOCHONDRIAL-RELATED"/>
    <property type="match status" value="1"/>
</dbReference>
<dbReference type="GO" id="GO:1903457">
    <property type="term" value="P:lactate catabolic process"/>
    <property type="evidence" value="ECO:0007669"/>
    <property type="project" value="TreeGrafter"/>
</dbReference>
<dbReference type="STRING" id="1759059.ATE48_08855"/>
<dbReference type="PANTHER" id="PTHR11748">
    <property type="entry name" value="D-LACTATE DEHYDROGENASE"/>
    <property type="match status" value="1"/>
</dbReference>
<keyword evidence="3" id="KW-0285">Flavoprotein</keyword>
<organism evidence="9 10">
    <name type="scientific">Candidatus Viadribacter manganicus</name>
    <dbReference type="NCBI Taxonomy" id="1759059"/>
    <lineage>
        <taxon>Bacteria</taxon>
        <taxon>Pseudomonadati</taxon>
        <taxon>Pseudomonadota</taxon>
        <taxon>Alphaproteobacteria</taxon>
        <taxon>Hyphomonadales</taxon>
        <taxon>Hyphomonadaceae</taxon>
        <taxon>Candidatus Viadribacter</taxon>
    </lineage>
</organism>